<keyword evidence="3 6" id="KW-1133">Transmembrane helix</keyword>
<accession>A0A9W8G6F9</accession>
<evidence type="ECO:0000313" key="9">
    <source>
        <dbReference type="Proteomes" id="UP001151518"/>
    </source>
</evidence>
<dbReference type="PROSITE" id="PS50922">
    <property type="entry name" value="TLC"/>
    <property type="match status" value="1"/>
</dbReference>
<comment type="caution">
    <text evidence="8">The sequence shown here is derived from an EMBL/GenBank/DDBJ whole genome shotgun (WGS) entry which is preliminary data.</text>
</comment>
<dbReference type="Proteomes" id="UP001151518">
    <property type="component" value="Unassembled WGS sequence"/>
</dbReference>
<evidence type="ECO:0000256" key="5">
    <source>
        <dbReference type="PROSITE-ProRule" id="PRU00205"/>
    </source>
</evidence>
<evidence type="ECO:0000256" key="2">
    <source>
        <dbReference type="ARBA" id="ARBA00022692"/>
    </source>
</evidence>
<evidence type="ECO:0000256" key="4">
    <source>
        <dbReference type="ARBA" id="ARBA00023136"/>
    </source>
</evidence>
<organism evidence="8 9">
    <name type="scientific">Coemansia spiralis</name>
    <dbReference type="NCBI Taxonomy" id="417178"/>
    <lineage>
        <taxon>Eukaryota</taxon>
        <taxon>Fungi</taxon>
        <taxon>Fungi incertae sedis</taxon>
        <taxon>Zoopagomycota</taxon>
        <taxon>Kickxellomycotina</taxon>
        <taxon>Kickxellomycetes</taxon>
        <taxon>Kickxellales</taxon>
        <taxon>Kickxellaceae</taxon>
        <taxon>Coemansia</taxon>
    </lineage>
</organism>
<evidence type="ECO:0000313" key="8">
    <source>
        <dbReference type="EMBL" id="KAJ2677421.1"/>
    </source>
</evidence>
<feature type="domain" description="TLC" evidence="7">
    <location>
        <begin position="65"/>
        <end position="262"/>
    </location>
</feature>
<feature type="transmembrane region" description="Helical" evidence="6">
    <location>
        <begin position="156"/>
        <end position="175"/>
    </location>
</feature>
<feature type="transmembrane region" description="Helical" evidence="6">
    <location>
        <begin position="187"/>
        <end position="207"/>
    </location>
</feature>
<evidence type="ECO:0000256" key="3">
    <source>
        <dbReference type="ARBA" id="ARBA00022989"/>
    </source>
</evidence>
<dbReference type="EMBL" id="JANBTW010000033">
    <property type="protein sequence ID" value="KAJ2677421.1"/>
    <property type="molecule type" value="Genomic_DNA"/>
</dbReference>
<dbReference type="PANTHER" id="PTHR13439">
    <property type="entry name" value="CT120 PROTEIN"/>
    <property type="match status" value="1"/>
</dbReference>
<dbReference type="Pfam" id="PF03798">
    <property type="entry name" value="TRAM_LAG1_CLN8"/>
    <property type="match status" value="1"/>
</dbReference>
<keyword evidence="4 5" id="KW-0472">Membrane</keyword>
<feature type="transmembrane region" description="Helical" evidence="6">
    <location>
        <begin position="29"/>
        <end position="55"/>
    </location>
</feature>
<evidence type="ECO:0000256" key="1">
    <source>
        <dbReference type="ARBA" id="ARBA00004141"/>
    </source>
</evidence>
<dbReference type="PANTHER" id="PTHR13439:SF0">
    <property type="entry name" value="TOPOISOMERASE I DAMAGE AFFECTED PROTEIN 4"/>
    <property type="match status" value="1"/>
</dbReference>
<evidence type="ECO:0000259" key="7">
    <source>
        <dbReference type="PROSITE" id="PS50922"/>
    </source>
</evidence>
<protein>
    <recommendedName>
        <fullName evidence="7">TLC domain-containing protein</fullName>
    </recommendedName>
</protein>
<dbReference type="GO" id="GO:0016020">
    <property type="term" value="C:membrane"/>
    <property type="evidence" value="ECO:0007669"/>
    <property type="project" value="UniProtKB-SubCell"/>
</dbReference>
<dbReference type="OrthoDB" id="10266980at2759"/>
<feature type="transmembrane region" description="Helical" evidence="6">
    <location>
        <begin position="227"/>
        <end position="250"/>
    </location>
</feature>
<reference evidence="8" key="1">
    <citation type="submission" date="2022-07" db="EMBL/GenBank/DDBJ databases">
        <title>Phylogenomic reconstructions and comparative analyses of Kickxellomycotina fungi.</title>
        <authorList>
            <person name="Reynolds N.K."/>
            <person name="Stajich J.E."/>
            <person name="Barry K."/>
            <person name="Grigoriev I.V."/>
            <person name="Crous P."/>
            <person name="Smith M.E."/>
        </authorList>
    </citation>
    <scope>NUCLEOTIDE SEQUENCE</scope>
    <source>
        <strain evidence="8">NRRL 3115</strain>
    </source>
</reference>
<dbReference type="InterPro" id="IPR006634">
    <property type="entry name" value="TLC-dom"/>
</dbReference>
<dbReference type="InterPro" id="IPR050846">
    <property type="entry name" value="TLCD"/>
</dbReference>
<comment type="subcellular location">
    <subcellularLocation>
        <location evidence="1">Membrane</location>
        <topology evidence="1">Multi-pass membrane protein</topology>
    </subcellularLocation>
</comment>
<dbReference type="GO" id="GO:0055088">
    <property type="term" value="P:lipid homeostasis"/>
    <property type="evidence" value="ECO:0007669"/>
    <property type="project" value="TreeGrafter"/>
</dbReference>
<gene>
    <name evidence="8" type="ORF">GGI25_003176</name>
</gene>
<name>A0A9W8G6F9_9FUNG</name>
<evidence type="ECO:0000256" key="6">
    <source>
        <dbReference type="SAM" id="Phobius"/>
    </source>
</evidence>
<dbReference type="GO" id="GO:0005783">
    <property type="term" value="C:endoplasmic reticulum"/>
    <property type="evidence" value="ECO:0007669"/>
    <property type="project" value="TreeGrafter"/>
</dbReference>
<sequence length="282" mass="32114">MEAVFNTLANNKLSIEFFNAVGLPRLSAYWPYTIVAAAAFEAIFRLAGVITPLLFSSMWSRMKKVNRYKWCVRKVSTCHAAYMVTRSLVVIANTKLRNNPVHGSDAVAESAYAVTLGYFLWDIINTYQNIDVNGWQFMIHGIMSFGVYLLSFSPLLQYYGACFMMFEISTLFLNVHNSLEDLNLQDFILYFINGMALVSSFFFARIVYGTMISINVWRELANSTLPINPLASGFIKLANIVLLSLSYYWFGVIIMTVKRSALDVDLIRAINEMENHEDLKVE</sequence>
<keyword evidence="2 5" id="KW-0812">Transmembrane</keyword>
<dbReference type="AlphaFoldDB" id="A0A9W8G6F9"/>
<dbReference type="SMART" id="SM00724">
    <property type="entry name" value="TLC"/>
    <property type="match status" value="1"/>
</dbReference>
<proteinExistence type="predicted"/>